<reference evidence="1" key="1">
    <citation type="submission" date="2015-04" db="UniProtKB">
        <authorList>
            <consortium name="EnsemblPlants"/>
        </authorList>
    </citation>
    <scope>IDENTIFICATION</scope>
</reference>
<reference evidence="1" key="2">
    <citation type="submission" date="2018-05" db="EMBL/GenBank/DDBJ databases">
        <title>OpunRS2 (Oryza punctata Reference Sequence Version 2).</title>
        <authorList>
            <person name="Zhang J."/>
            <person name="Kudrna D."/>
            <person name="Lee S."/>
            <person name="Talag J."/>
            <person name="Welchert J."/>
            <person name="Wing R.A."/>
        </authorList>
    </citation>
    <scope>NUCLEOTIDE SEQUENCE [LARGE SCALE GENOMIC DNA]</scope>
</reference>
<sequence>MASPAAEAEGDAVSAGFAELEWQQLLLASCTRLYKQLEEHFASLERGIAARSDSLHHKRRATEARASRLLAARRGGRIWVEEERRPDLALLHHASPSLFLVFVMPAMERD</sequence>
<proteinExistence type="predicted"/>
<dbReference type="EnsemblPlants" id="OPUNC04G04910.1">
    <property type="protein sequence ID" value="OPUNC04G04910.1"/>
    <property type="gene ID" value="OPUNC04G04910"/>
</dbReference>
<organism evidence="1">
    <name type="scientific">Oryza punctata</name>
    <name type="common">Red rice</name>
    <dbReference type="NCBI Taxonomy" id="4537"/>
    <lineage>
        <taxon>Eukaryota</taxon>
        <taxon>Viridiplantae</taxon>
        <taxon>Streptophyta</taxon>
        <taxon>Embryophyta</taxon>
        <taxon>Tracheophyta</taxon>
        <taxon>Spermatophyta</taxon>
        <taxon>Magnoliopsida</taxon>
        <taxon>Liliopsida</taxon>
        <taxon>Poales</taxon>
        <taxon>Poaceae</taxon>
        <taxon>BOP clade</taxon>
        <taxon>Oryzoideae</taxon>
        <taxon>Oryzeae</taxon>
        <taxon>Oryzinae</taxon>
        <taxon>Oryza</taxon>
    </lineage>
</organism>
<evidence type="ECO:0000313" key="1">
    <source>
        <dbReference type="EnsemblPlants" id="OPUNC04G04910.1"/>
    </source>
</evidence>
<dbReference type="AlphaFoldDB" id="A0A0E0KNK1"/>
<protein>
    <submittedName>
        <fullName evidence="1">Uncharacterized protein</fullName>
    </submittedName>
</protein>
<dbReference type="Proteomes" id="UP000026962">
    <property type="component" value="Chromosome 4"/>
</dbReference>
<dbReference type="Gramene" id="OPUNC04G04910.1">
    <property type="protein sequence ID" value="OPUNC04G04910.1"/>
    <property type="gene ID" value="OPUNC04G04910"/>
</dbReference>
<accession>A0A0E0KNK1</accession>
<name>A0A0E0KNK1_ORYPU</name>
<evidence type="ECO:0000313" key="2">
    <source>
        <dbReference type="Proteomes" id="UP000026962"/>
    </source>
</evidence>
<dbReference type="HOGENOM" id="CLU_2175109_0_0_1"/>
<keyword evidence="2" id="KW-1185">Reference proteome</keyword>